<dbReference type="HOGENOM" id="CLU_2379651_0_0_6"/>
<gene>
    <name evidence="1" type="ORF">Acaty_c0171</name>
</gene>
<organism evidence="1 2">
    <name type="scientific">Acidithiobacillus caldus (strain ATCC 51756 / DSM 8584 / KU)</name>
    <dbReference type="NCBI Taxonomy" id="637389"/>
    <lineage>
        <taxon>Bacteria</taxon>
        <taxon>Pseudomonadati</taxon>
        <taxon>Pseudomonadota</taxon>
        <taxon>Acidithiobacillia</taxon>
        <taxon>Acidithiobacillales</taxon>
        <taxon>Acidithiobacillaceae</taxon>
        <taxon>Acidithiobacillus</taxon>
    </lineage>
</organism>
<reference evidence="1 2" key="1">
    <citation type="journal article" date="2009" name="J. Bacteriol.">
        <title>Draft genome sequence of the extremely acidophilic bacterium Acidithiobacillus caldus ATCC 51756 reveals metabolic versatility in the genus Acidithiobacillus.</title>
        <authorList>
            <person name="Valdes J."/>
            <person name="Quatrini R."/>
            <person name="Hallberg K."/>
            <person name="Dopson M."/>
            <person name="Valenzuela P.D."/>
            <person name="Holmes D.S."/>
        </authorList>
    </citation>
    <scope>NUCLEOTIDE SEQUENCE [LARGE SCALE GENOMIC DNA]</scope>
    <source>
        <strain evidence="2">ATCC 51756 / DSM 8584 / KU</strain>
    </source>
</reference>
<protein>
    <submittedName>
        <fullName evidence="1">Uncharacterized protein</fullName>
    </submittedName>
</protein>
<accession>A0A059ZVX2</accession>
<dbReference type="eggNOG" id="ENOG5032DXA">
    <property type="taxonomic scope" value="Bacteria"/>
</dbReference>
<dbReference type="EMBL" id="CP005986">
    <property type="protein sequence ID" value="AIA54062.1"/>
    <property type="molecule type" value="Genomic_DNA"/>
</dbReference>
<sequence>MNMNRTETTAIQEAVRWACWVLDRTDMPKRKVLKRALLRFGIPAAAVERAVIAERGPDYLSERSERMLSKYRAQHAANACISARSLRPCNRHWSNQ</sequence>
<proteinExistence type="predicted"/>
<name>A0A059ZVX2_ACICK</name>
<evidence type="ECO:0000313" key="1">
    <source>
        <dbReference type="EMBL" id="AIA54062.1"/>
    </source>
</evidence>
<evidence type="ECO:0000313" key="2">
    <source>
        <dbReference type="Proteomes" id="UP000005522"/>
    </source>
</evidence>
<dbReference type="Proteomes" id="UP000005522">
    <property type="component" value="Chromosome"/>
</dbReference>
<dbReference type="KEGG" id="acz:Acaty_c0171"/>
<dbReference type="AlphaFoldDB" id="A0A059ZVX2"/>